<proteinExistence type="predicted"/>
<protein>
    <submittedName>
        <fullName evidence="1">Uncharacterized protein</fullName>
    </submittedName>
</protein>
<accession>A0A0E9R3R3</accession>
<organism evidence="1">
    <name type="scientific">Anguilla anguilla</name>
    <name type="common">European freshwater eel</name>
    <name type="synonym">Muraena anguilla</name>
    <dbReference type="NCBI Taxonomy" id="7936"/>
    <lineage>
        <taxon>Eukaryota</taxon>
        <taxon>Metazoa</taxon>
        <taxon>Chordata</taxon>
        <taxon>Craniata</taxon>
        <taxon>Vertebrata</taxon>
        <taxon>Euteleostomi</taxon>
        <taxon>Actinopterygii</taxon>
        <taxon>Neopterygii</taxon>
        <taxon>Teleostei</taxon>
        <taxon>Anguilliformes</taxon>
        <taxon>Anguillidae</taxon>
        <taxon>Anguilla</taxon>
    </lineage>
</organism>
<evidence type="ECO:0000313" key="1">
    <source>
        <dbReference type="EMBL" id="JAH23781.1"/>
    </source>
</evidence>
<reference evidence="1" key="2">
    <citation type="journal article" date="2015" name="Fish Shellfish Immunol.">
        <title>Early steps in the European eel (Anguilla anguilla)-Vibrio vulnificus interaction in the gills: Role of the RtxA13 toxin.</title>
        <authorList>
            <person name="Callol A."/>
            <person name="Pajuelo D."/>
            <person name="Ebbesson L."/>
            <person name="Teles M."/>
            <person name="MacKenzie S."/>
            <person name="Amaro C."/>
        </authorList>
    </citation>
    <scope>NUCLEOTIDE SEQUENCE</scope>
</reference>
<sequence length="27" mass="3173">MSRLCYMACLHQTKNKTVGEGFISMWH</sequence>
<reference evidence="1" key="1">
    <citation type="submission" date="2014-11" db="EMBL/GenBank/DDBJ databases">
        <authorList>
            <person name="Amaro Gonzalez C."/>
        </authorList>
    </citation>
    <scope>NUCLEOTIDE SEQUENCE</scope>
</reference>
<name>A0A0E9R3R3_ANGAN</name>
<dbReference type="AlphaFoldDB" id="A0A0E9R3R3"/>
<dbReference type="EMBL" id="GBXM01084796">
    <property type="protein sequence ID" value="JAH23781.1"/>
    <property type="molecule type" value="Transcribed_RNA"/>
</dbReference>